<dbReference type="Proteomes" id="UP000045706">
    <property type="component" value="Unassembled WGS sequence"/>
</dbReference>
<proteinExistence type="predicted"/>
<sequence length="125" mass="13544">MVRGSFPIDKWSAGPANLDVVATTSVVEAVVKARDAVRFRYLTAGAVCVYGIPVYSALTLCLFLSALLRRCCVTAMCLGVGALVVRFTHVHRSIGDVKGGGHQARCVARLGHRQWSRCDRAIGRR</sequence>
<keyword evidence="1" id="KW-0472">Membrane</keyword>
<evidence type="ECO:0000313" key="3">
    <source>
        <dbReference type="Proteomes" id="UP000045706"/>
    </source>
</evidence>
<evidence type="ECO:0000313" key="2">
    <source>
        <dbReference type="EMBL" id="CRK41476.1"/>
    </source>
</evidence>
<dbReference type="AlphaFoldDB" id="A0A0G4N4F6"/>
<gene>
    <name evidence="2" type="ORF">BN1723_005155</name>
</gene>
<feature type="transmembrane region" description="Helical" evidence="1">
    <location>
        <begin position="41"/>
        <end position="68"/>
    </location>
</feature>
<protein>
    <submittedName>
        <fullName evidence="2">Uncharacterized protein</fullName>
    </submittedName>
</protein>
<accession>A0A0G4N4F6</accession>
<dbReference type="EMBL" id="CVQI01032496">
    <property type="protein sequence ID" value="CRK41476.1"/>
    <property type="molecule type" value="Genomic_DNA"/>
</dbReference>
<reference evidence="3" key="1">
    <citation type="submission" date="2015-05" db="EMBL/GenBank/DDBJ databases">
        <authorList>
            <person name="Fogelqvist Johan"/>
        </authorList>
    </citation>
    <scope>NUCLEOTIDE SEQUENCE [LARGE SCALE GENOMIC DNA]</scope>
</reference>
<name>A0A0G4N4F6_VERLO</name>
<evidence type="ECO:0000256" key="1">
    <source>
        <dbReference type="SAM" id="Phobius"/>
    </source>
</evidence>
<keyword evidence="1" id="KW-0812">Transmembrane</keyword>
<keyword evidence="1" id="KW-1133">Transmembrane helix</keyword>
<organism evidence="2 3">
    <name type="scientific">Verticillium longisporum</name>
    <name type="common">Verticillium dahliae var. longisporum</name>
    <dbReference type="NCBI Taxonomy" id="100787"/>
    <lineage>
        <taxon>Eukaryota</taxon>
        <taxon>Fungi</taxon>
        <taxon>Dikarya</taxon>
        <taxon>Ascomycota</taxon>
        <taxon>Pezizomycotina</taxon>
        <taxon>Sordariomycetes</taxon>
        <taxon>Hypocreomycetidae</taxon>
        <taxon>Glomerellales</taxon>
        <taxon>Plectosphaerellaceae</taxon>
        <taxon>Verticillium</taxon>
    </lineage>
</organism>